<dbReference type="EMBL" id="JBIAQY010000003">
    <property type="protein sequence ID" value="MFF3567992.1"/>
    <property type="molecule type" value="Genomic_DNA"/>
</dbReference>
<evidence type="ECO:0000313" key="3">
    <source>
        <dbReference type="Proteomes" id="UP001601992"/>
    </source>
</evidence>
<accession>A0ABW6RVF7</accession>
<feature type="compositionally biased region" description="Basic and acidic residues" evidence="1">
    <location>
        <begin position="348"/>
        <end position="373"/>
    </location>
</feature>
<feature type="compositionally biased region" description="Low complexity" evidence="1">
    <location>
        <begin position="308"/>
        <end position="337"/>
    </location>
</feature>
<reference evidence="2 3" key="1">
    <citation type="submission" date="2024-10" db="EMBL/GenBank/DDBJ databases">
        <title>The Natural Products Discovery Center: Release of the First 8490 Sequenced Strains for Exploring Actinobacteria Biosynthetic Diversity.</title>
        <authorList>
            <person name="Kalkreuter E."/>
            <person name="Kautsar S.A."/>
            <person name="Yang D."/>
            <person name="Bader C.D."/>
            <person name="Teijaro C.N."/>
            <person name="Fluegel L."/>
            <person name="Davis C.M."/>
            <person name="Simpson J.R."/>
            <person name="Lauterbach L."/>
            <person name="Steele A.D."/>
            <person name="Gui C."/>
            <person name="Meng S."/>
            <person name="Li G."/>
            <person name="Viehrig K."/>
            <person name="Ye F."/>
            <person name="Su P."/>
            <person name="Kiefer A.F."/>
            <person name="Nichols A."/>
            <person name="Cepeda A.J."/>
            <person name="Yan W."/>
            <person name="Fan B."/>
            <person name="Jiang Y."/>
            <person name="Adhikari A."/>
            <person name="Zheng C.-J."/>
            <person name="Schuster L."/>
            <person name="Cowan T.M."/>
            <person name="Smanski M.J."/>
            <person name="Chevrette M.G."/>
            <person name="De Carvalho L.P.S."/>
            <person name="Shen B."/>
        </authorList>
    </citation>
    <scope>NUCLEOTIDE SEQUENCE [LARGE SCALE GENOMIC DNA]</scope>
    <source>
        <strain evidence="2 3">NPDC002593</strain>
    </source>
</reference>
<name>A0ABW6RVF7_9NOCA</name>
<feature type="compositionally biased region" description="Low complexity" evidence="1">
    <location>
        <begin position="201"/>
        <end position="250"/>
    </location>
</feature>
<evidence type="ECO:0000313" key="2">
    <source>
        <dbReference type="EMBL" id="MFF3567992.1"/>
    </source>
</evidence>
<dbReference type="Gene3D" id="1.20.1260.20">
    <property type="entry name" value="PPE superfamily"/>
    <property type="match status" value="1"/>
</dbReference>
<feature type="compositionally biased region" description="Polar residues" evidence="1">
    <location>
        <begin position="251"/>
        <end position="263"/>
    </location>
</feature>
<feature type="region of interest" description="Disordered" evidence="1">
    <location>
        <begin position="190"/>
        <end position="402"/>
    </location>
</feature>
<sequence length="402" mass="39997">MQSQLSYNDTENPYINDLENWAGKSHQEIYSGAQSLLPGMLQAHATHWNNIATNLGGGLFGSNLAVQNALAAGAKGQIANAATDAARTFFHQLTQIQDVITAVGARIRSAADAAEAVKLSVPAPSNAAAVPAPTSPGVAQVGALIGVTAPSNVMSGGRSEDELHQTAIAAMKNNYDPVFAPAGTGVPTFVSISKPGSNNDQNPSGPASSGPSANANPASNNAQNPNNSQQKDSQQKDPSNSDQSQQSPSSANQGTSSSNTTPQSADASSSNPSASTGTAGYNGGMGSGGGLGGLDSGTTGGGSGGAGQSIPGTGNGNAAAAAASTNGAAKTTSSGTSGMPGMGGAGARKSEDEEREHKTPDYLIMDREEELIGRLDPASGGALGADFPAAQTQRDNGEGNYR</sequence>
<evidence type="ECO:0000256" key="1">
    <source>
        <dbReference type="SAM" id="MobiDB-lite"/>
    </source>
</evidence>
<dbReference type="InterPro" id="IPR038332">
    <property type="entry name" value="PPE_sf"/>
</dbReference>
<organism evidence="2 3">
    <name type="scientific">Nocardia jiangxiensis</name>
    <dbReference type="NCBI Taxonomy" id="282685"/>
    <lineage>
        <taxon>Bacteria</taxon>
        <taxon>Bacillati</taxon>
        <taxon>Actinomycetota</taxon>
        <taxon>Actinomycetes</taxon>
        <taxon>Mycobacteriales</taxon>
        <taxon>Nocardiaceae</taxon>
        <taxon>Nocardia</taxon>
    </lineage>
</organism>
<proteinExistence type="predicted"/>
<gene>
    <name evidence="2" type="ORF">ACFYXQ_09470</name>
</gene>
<feature type="compositionally biased region" description="Polar residues" evidence="1">
    <location>
        <begin position="190"/>
        <end position="200"/>
    </location>
</feature>
<evidence type="ECO:0008006" key="4">
    <source>
        <dbReference type="Google" id="ProtNLM"/>
    </source>
</evidence>
<comment type="caution">
    <text evidence="2">The sequence shown here is derived from an EMBL/GenBank/DDBJ whole genome shotgun (WGS) entry which is preliminary data.</text>
</comment>
<dbReference type="Proteomes" id="UP001601992">
    <property type="component" value="Unassembled WGS sequence"/>
</dbReference>
<keyword evidence="3" id="KW-1185">Reference proteome</keyword>
<feature type="compositionally biased region" description="Gly residues" evidence="1">
    <location>
        <begin position="280"/>
        <end position="307"/>
    </location>
</feature>
<protein>
    <recommendedName>
        <fullName evidence="4">PPE family protein</fullName>
    </recommendedName>
</protein>
<feature type="compositionally biased region" description="Low complexity" evidence="1">
    <location>
        <begin position="264"/>
        <end position="279"/>
    </location>
</feature>
<dbReference type="RefSeq" id="WP_051192544.1">
    <property type="nucleotide sequence ID" value="NZ_JBIAQY010000003.1"/>
</dbReference>